<reference evidence="4" key="1">
    <citation type="submission" date="2023-07" db="EMBL/GenBank/DDBJ databases">
        <authorList>
            <person name="Luz R."/>
            <person name="Cordeiro R."/>
            <person name="Fonseca A."/>
            <person name="Goncalves V."/>
        </authorList>
    </citation>
    <scope>NUCLEOTIDE SEQUENCE [LARGE SCALE GENOMIC DNA]</scope>
    <source>
        <strain evidence="4">BACA0444</strain>
    </source>
</reference>
<feature type="transmembrane region" description="Helical" evidence="2">
    <location>
        <begin position="46"/>
        <end position="64"/>
    </location>
</feature>
<feature type="compositionally biased region" description="Low complexity" evidence="1">
    <location>
        <begin position="228"/>
        <end position="240"/>
    </location>
</feature>
<gene>
    <name evidence="3" type="ORF">RIF25_02230</name>
</gene>
<feature type="compositionally biased region" description="Basic residues" evidence="1">
    <location>
        <begin position="246"/>
        <end position="255"/>
    </location>
</feature>
<keyword evidence="2" id="KW-1133">Transmembrane helix</keyword>
<evidence type="ECO:0000256" key="2">
    <source>
        <dbReference type="SAM" id="Phobius"/>
    </source>
</evidence>
<dbReference type="Proteomes" id="UP001268256">
    <property type="component" value="Unassembled WGS sequence"/>
</dbReference>
<proteinExistence type="predicted"/>
<keyword evidence="2" id="KW-0812">Transmembrane</keyword>
<organism evidence="3 4">
    <name type="scientific">Pseudocalidococcus azoricus BACA0444</name>
    <dbReference type="NCBI Taxonomy" id="2918990"/>
    <lineage>
        <taxon>Bacteria</taxon>
        <taxon>Bacillati</taxon>
        <taxon>Cyanobacteriota</taxon>
        <taxon>Cyanophyceae</taxon>
        <taxon>Acaryochloridales</taxon>
        <taxon>Thermosynechococcaceae</taxon>
        <taxon>Pseudocalidococcus</taxon>
        <taxon>Pseudocalidococcus azoricus</taxon>
    </lineage>
</organism>
<evidence type="ECO:0000313" key="4">
    <source>
        <dbReference type="Proteomes" id="UP001268256"/>
    </source>
</evidence>
<keyword evidence="4" id="KW-1185">Reference proteome</keyword>
<evidence type="ECO:0000313" key="3">
    <source>
        <dbReference type="EMBL" id="MDS3859617.1"/>
    </source>
</evidence>
<feature type="region of interest" description="Disordered" evidence="1">
    <location>
        <begin position="144"/>
        <end position="293"/>
    </location>
</feature>
<comment type="caution">
    <text evidence="3">The sequence shown here is derived from an EMBL/GenBank/DDBJ whole genome shotgun (WGS) entry which is preliminary data.</text>
</comment>
<keyword evidence="2" id="KW-0472">Membrane</keyword>
<dbReference type="Pfam" id="PF07444">
    <property type="entry name" value="Ycf66_N"/>
    <property type="match status" value="1"/>
</dbReference>
<accession>A0AAE4JYE6</accession>
<dbReference type="EMBL" id="JAVMIP010000001">
    <property type="protein sequence ID" value="MDS3859617.1"/>
    <property type="molecule type" value="Genomic_DNA"/>
</dbReference>
<feature type="compositionally biased region" description="Basic and acidic residues" evidence="1">
    <location>
        <begin position="174"/>
        <end position="185"/>
    </location>
</feature>
<name>A0AAE4JYE6_9CYAN</name>
<feature type="transmembrane region" description="Helical" evidence="2">
    <location>
        <begin position="12"/>
        <end position="34"/>
    </location>
</feature>
<dbReference type="AlphaFoldDB" id="A0AAE4JYE6"/>
<feature type="transmembrane region" description="Helical" evidence="2">
    <location>
        <begin position="70"/>
        <end position="87"/>
    </location>
</feature>
<protein>
    <submittedName>
        <fullName evidence="3">Ycf66 family protein</fullName>
    </submittedName>
</protein>
<dbReference type="InterPro" id="IPR010004">
    <property type="entry name" value="Uncharacterised_Ycf66"/>
</dbReference>
<evidence type="ECO:0000256" key="1">
    <source>
        <dbReference type="SAM" id="MobiDB-lite"/>
    </source>
</evidence>
<dbReference type="RefSeq" id="WP_322876919.1">
    <property type="nucleotide sequence ID" value="NZ_JAVMIP010000001.1"/>
</dbReference>
<sequence>MFYPVIGQIVNVGLGPAGILGIGLAVGGAVLYFLRSVRPELARDHDIFFAAVCLLCGGILFFQGWRLDPILFFGQVLLTGSAVFFAIESIRLRRIATEQARRNTPVVDEDRPVSRTYTYRAELEELEPYEEDLPPVRRIRGSRDVSRERYEDAWEDDVTPAGRLPSRRGNSPEPPERPIRPERPPTRPTRPANRRPSRPAVEDDAPSDAYREPPAPSRYEDTPPARPRPAASRPSSAPETSEPRSRKVGPRRRPRPRPELNDDQPIDTDYQPLDRPSYSADSGDLDNSGNFDR</sequence>